<feature type="compositionally biased region" description="Polar residues" evidence="1">
    <location>
        <begin position="313"/>
        <end position="342"/>
    </location>
</feature>
<reference evidence="3" key="1">
    <citation type="submission" date="2016-06" db="EMBL/GenBank/DDBJ databases">
        <title>First high quality genome sequence of Plasmodium coatneyi using continuous long reads from single molecule, real-time sequencing.</title>
        <authorList>
            <person name="Chien J.-T."/>
            <person name="Pakala S.B."/>
            <person name="Geraldo J.A."/>
            <person name="Lapp S.A."/>
            <person name="Barnwell J.W."/>
            <person name="Kissinger J.C."/>
            <person name="Galinski M.R."/>
            <person name="Humphrey J.C."/>
        </authorList>
    </citation>
    <scope>NUCLEOTIDE SEQUENCE [LARGE SCALE GENOMIC DNA]</scope>
    <source>
        <strain evidence="3">Hackeri</strain>
    </source>
</reference>
<dbReference type="GeneID" id="30907123"/>
<feature type="region of interest" description="Disordered" evidence="1">
    <location>
        <begin position="296"/>
        <end position="374"/>
    </location>
</feature>
<gene>
    <name evidence="2" type="ORF">PCOAH_00004030</name>
</gene>
<dbReference type="KEGG" id="pcot:PCOAH_00004030"/>
<evidence type="ECO:0000313" key="2">
    <source>
        <dbReference type="EMBL" id="ANQ06244.1"/>
    </source>
</evidence>
<dbReference type="EMBL" id="CP016241">
    <property type="protein sequence ID" value="ANQ06244.1"/>
    <property type="molecule type" value="Genomic_DNA"/>
</dbReference>
<dbReference type="Pfam" id="PF05795">
    <property type="entry name" value="Plasmodium_Vir"/>
    <property type="match status" value="1"/>
</dbReference>
<evidence type="ECO:0000256" key="1">
    <source>
        <dbReference type="SAM" id="MobiDB-lite"/>
    </source>
</evidence>
<keyword evidence="3" id="KW-1185">Reference proteome</keyword>
<protein>
    <submittedName>
        <fullName evidence="2">KIR-like protein</fullName>
    </submittedName>
</protein>
<sequence>MADEVPFPASFPSDNNFYRTFNGGSWTCDEDGGSGKLKELRNNLNIAFSAYSEVLKQTENIRKAYCFASKKKEEDPSHDDTPCWFFYYWLEDILPKGGKMEDVQFQSHINSICTLIKDAHEGNRCKLTCSENLNRENFKQRKTIHDYSYNYKTIEKDLLKIGPICQQRWSTHRKKVTSACKAVSEKCPDRESGGASFDDPYCKDFKDKYNFYCGAAQALESYCTKKADLEVAQQGKAQAQEQAQSTFTKLNEAESKASAASSLSSTFGTLAALEFPALAFFLYKYKPWSFWFGNHTSGNGRSGRNTRKRRSSTHNFGSSTEDTLTTYSTENSTIGPTESSTIDGIVPSTPYTRQPNKGQRNNAGSRGMVGYQNL</sequence>
<proteinExistence type="predicted"/>
<feature type="compositionally biased region" description="Polar residues" evidence="1">
    <location>
        <begin position="349"/>
        <end position="364"/>
    </location>
</feature>
<dbReference type="InterPro" id="IPR008780">
    <property type="entry name" value="Plasmodium_Vir"/>
</dbReference>
<accession>A0A1B1DU26</accession>
<evidence type="ECO:0000313" key="3">
    <source>
        <dbReference type="Proteomes" id="UP000092716"/>
    </source>
</evidence>
<dbReference type="RefSeq" id="XP_019912939.1">
    <property type="nucleotide sequence ID" value="XM_020057218.1"/>
</dbReference>
<dbReference type="VEuPathDB" id="PlasmoDB:PCOAH_00004030"/>
<dbReference type="AlphaFoldDB" id="A0A1B1DU26"/>
<organism evidence="2 3">
    <name type="scientific">Plasmodium coatneyi</name>
    <dbReference type="NCBI Taxonomy" id="208452"/>
    <lineage>
        <taxon>Eukaryota</taxon>
        <taxon>Sar</taxon>
        <taxon>Alveolata</taxon>
        <taxon>Apicomplexa</taxon>
        <taxon>Aconoidasida</taxon>
        <taxon>Haemosporida</taxon>
        <taxon>Plasmodiidae</taxon>
        <taxon>Plasmodium</taxon>
    </lineage>
</organism>
<name>A0A1B1DU26_9APIC</name>
<dbReference type="Proteomes" id="UP000092716">
    <property type="component" value="Chromosome 3"/>
</dbReference>